<keyword evidence="14" id="KW-1185">Reference proteome</keyword>
<dbReference type="Pfam" id="PF00085">
    <property type="entry name" value="Thioredoxin"/>
    <property type="match status" value="1"/>
</dbReference>
<evidence type="ECO:0000256" key="1">
    <source>
        <dbReference type="ARBA" id="ARBA00001650"/>
    </source>
</evidence>
<evidence type="ECO:0000256" key="7">
    <source>
        <dbReference type="ARBA" id="ARBA00022490"/>
    </source>
</evidence>
<dbReference type="InterPro" id="IPR002931">
    <property type="entry name" value="Transglutaminase-like"/>
</dbReference>
<dbReference type="STRING" id="60517.A0A0R3VW96"/>
<keyword evidence="9" id="KW-0378">Hydrolase</keyword>
<dbReference type="InterPro" id="IPR050883">
    <property type="entry name" value="PNGase"/>
</dbReference>
<dbReference type="InterPro" id="IPR038680">
    <property type="entry name" value="PAW_sf"/>
</dbReference>
<dbReference type="InterPro" id="IPR008979">
    <property type="entry name" value="Galactose-bd-like_sf"/>
</dbReference>
<evidence type="ECO:0000256" key="11">
    <source>
        <dbReference type="ARBA" id="ARBA00032901"/>
    </source>
</evidence>
<dbReference type="GO" id="GO:0000224">
    <property type="term" value="F:peptide-N4-(N-acetyl-beta-glucosaminyl)asparagine amidase activity"/>
    <property type="evidence" value="ECO:0007669"/>
    <property type="project" value="UniProtKB-EC"/>
</dbReference>
<dbReference type="InterPro" id="IPR036249">
    <property type="entry name" value="Thioredoxin-like_sf"/>
</dbReference>
<accession>A0A0R3VW96</accession>
<comment type="cofactor">
    <cofactor evidence="2">
        <name>Zn(2+)</name>
        <dbReference type="ChEBI" id="CHEBI:29105"/>
    </cofactor>
</comment>
<dbReference type="Proteomes" id="UP000282613">
    <property type="component" value="Unassembled WGS sequence"/>
</dbReference>
<dbReference type="SUPFAM" id="SSF52833">
    <property type="entry name" value="Thioredoxin-like"/>
    <property type="match status" value="1"/>
</dbReference>
<evidence type="ECO:0000313" key="13">
    <source>
        <dbReference type="EMBL" id="VDK23501.1"/>
    </source>
</evidence>
<evidence type="ECO:0000256" key="8">
    <source>
        <dbReference type="ARBA" id="ARBA00022723"/>
    </source>
</evidence>
<dbReference type="EMBL" id="UYRS01000520">
    <property type="protein sequence ID" value="VDK23501.1"/>
    <property type="molecule type" value="Genomic_DNA"/>
</dbReference>
<reference evidence="15" key="1">
    <citation type="submission" date="2017-02" db="UniProtKB">
        <authorList>
            <consortium name="WormBaseParasite"/>
        </authorList>
    </citation>
    <scope>IDENTIFICATION</scope>
</reference>
<reference evidence="13 14" key="2">
    <citation type="submission" date="2018-11" db="EMBL/GenBank/DDBJ databases">
        <authorList>
            <consortium name="Pathogen Informatics"/>
        </authorList>
    </citation>
    <scope>NUCLEOTIDE SEQUENCE [LARGE SCALE GENOMIC DNA]</scope>
</reference>
<dbReference type="SUPFAM" id="SSF54001">
    <property type="entry name" value="Cysteine proteinases"/>
    <property type="match status" value="1"/>
</dbReference>
<dbReference type="Gene3D" id="3.10.620.30">
    <property type="match status" value="1"/>
</dbReference>
<evidence type="ECO:0000256" key="9">
    <source>
        <dbReference type="ARBA" id="ARBA00022801"/>
    </source>
</evidence>
<dbReference type="InterPro" id="IPR006588">
    <property type="entry name" value="Peptide_N_glycanase_PAW_dom"/>
</dbReference>
<dbReference type="SUPFAM" id="SSF49785">
    <property type="entry name" value="Galactose-binding domain-like"/>
    <property type="match status" value="1"/>
</dbReference>
<dbReference type="WBParaSite" id="TASK_0000169001-mRNA-1">
    <property type="protein sequence ID" value="TASK_0000169001-mRNA-1"/>
    <property type="gene ID" value="TASK_0000169001"/>
</dbReference>
<comment type="subcellular location">
    <subcellularLocation>
        <location evidence="3">Cytoplasm</location>
    </subcellularLocation>
</comment>
<dbReference type="Gene3D" id="3.40.30.10">
    <property type="entry name" value="Glutaredoxin"/>
    <property type="match status" value="1"/>
</dbReference>
<evidence type="ECO:0000256" key="6">
    <source>
        <dbReference type="ARBA" id="ARBA00018546"/>
    </source>
</evidence>
<dbReference type="Pfam" id="PF01841">
    <property type="entry name" value="Transglut_core"/>
    <property type="match status" value="1"/>
</dbReference>
<evidence type="ECO:0000313" key="14">
    <source>
        <dbReference type="Proteomes" id="UP000282613"/>
    </source>
</evidence>
<keyword evidence="10" id="KW-0862">Zinc</keyword>
<dbReference type="InterPro" id="IPR038765">
    <property type="entry name" value="Papain-like_cys_pep_sf"/>
</dbReference>
<dbReference type="AlphaFoldDB" id="A0A0R3VW96"/>
<dbReference type="GO" id="GO:0046872">
    <property type="term" value="F:metal ion binding"/>
    <property type="evidence" value="ECO:0007669"/>
    <property type="project" value="UniProtKB-KW"/>
</dbReference>
<evidence type="ECO:0000259" key="12">
    <source>
        <dbReference type="PROSITE" id="PS51352"/>
    </source>
</evidence>
<evidence type="ECO:0000313" key="15">
    <source>
        <dbReference type="WBParaSite" id="TASK_0000169001-mRNA-1"/>
    </source>
</evidence>
<dbReference type="InterPro" id="IPR013766">
    <property type="entry name" value="Thioredoxin_domain"/>
</dbReference>
<dbReference type="GO" id="GO:0006516">
    <property type="term" value="P:glycoprotein catabolic process"/>
    <property type="evidence" value="ECO:0007669"/>
    <property type="project" value="InterPro"/>
</dbReference>
<feature type="domain" description="Thioredoxin" evidence="12">
    <location>
        <begin position="1"/>
        <end position="122"/>
    </location>
</feature>
<dbReference type="PANTHER" id="PTHR12143">
    <property type="entry name" value="PEPTIDE N-GLYCANASE PNGASE -RELATED"/>
    <property type="match status" value="1"/>
</dbReference>
<evidence type="ECO:0000256" key="10">
    <source>
        <dbReference type="ARBA" id="ARBA00022833"/>
    </source>
</evidence>
<comment type="similarity">
    <text evidence="4">Belongs to the transglutaminase-like superfamily. PNGase family.</text>
</comment>
<dbReference type="PANTHER" id="PTHR12143:SF19">
    <property type="entry name" value="PEPTIDE-N(4)-(N-ACETYL-BETA-GLUCOSAMINYL)ASPARAGINE AMIDASE"/>
    <property type="match status" value="1"/>
</dbReference>
<dbReference type="EC" id="3.5.1.52" evidence="5"/>
<dbReference type="GO" id="GO:0005829">
    <property type="term" value="C:cytosol"/>
    <property type="evidence" value="ECO:0007669"/>
    <property type="project" value="TreeGrafter"/>
</dbReference>
<dbReference type="Gene3D" id="1.20.58.2190">
    <property type="match status" value="1"/>
</dbReference>
<organism evidence="15">
    <name type="scientific">Taenia asiatica</name>
    <name type="common">Asian tapeworm</name>
    <dbReference type="NCBI Taxonomy" id="60517"/>
    <lineage>
        <taxon>Eukaryota</taxon>
        <taxon>Metazoa</taxon>
        <taxon>Spiralia</taxon>
        <taxon>Lophotrochozoa</taxon>
        <taxon>Platyhelminthes</taxon>
        <taxon>Cestoda</taxon>
        <taxon>Eucestoda</taxon>
        <taxon>Cyclophyllidea</taxon>
        <taxon>Taeniidae</taxon>
        <taxon>Taenia</taxon>
    </lineage>
</organism>
<keyword evidence="7" id="KW-0963">Cytoplasm</keyword>
<dbReference type="SUPFAM" id="SSF143503">
    <property type="entry name" value="PUG domain-like"/>
    <property type="match status" value="1"/>
</dbReference>
<proteinExistence type="inferred from homology"/>
<sequence>MREIETVEDFDNLCQSAASVDKILVVDFYAVWCRPCSRASPLYEKLSYRYHYTDVYFIKVNVDTCVELTHRELITSLPTFKLYRDGSCIATFTGNCAFSFSISFPKGGNMEILEKAINEAYLDDSIKELLTNPPSPTFQKAKAKLLSVANIAAAKVAVNKSFEINLSDPVFEKYFLVTPGCMQFLFSMGFQELTESLILPANASRRQINKLIRQLRGPPPPRISPKENTLLSKLENYRHDVALYANPAYQALARKAVPLDSLLKEAAELNKTSPTKVGPYSLLRALLRWFKEDFFTWVQDRVCDKCGSVMTSISGLPTEAESKEGSAHLVEIYTCPTSSLHPQKRFPRFNNPAKLLQTKEGRCGEWAGCFCFILASLRKPSGDGKKAGNDADAAKGAPWFPGVRLVFDVSDHVFCEVWLTDLEDLAQERAGSSSGGRWVHVDPCEGLVDVPLVYEQGWKKKLSYMFAFTVPPPTNDALLRYEGVDVADVVWKYSTDFKAVCQRRKSVSESRLARYLAQVHDEAAQAIPDYENAPFGLSTTVQELAVMIVPPRPSLESLQGRKSGTESWRRSRLEFGIVPLPWEGSGFVITPTPAELSQNCIYIRYNCALDVYARPYHKEVPATADDDSEASSRRSTEGPKYLKEVYKQEWTSMVLRWRNIARKVEKDWKMVYLARKVGCQSYEDGVVEWLIDLSDTEYCVKAVTLFATMAIFEERSKVTLDVTTDISKSRSLSVGSAPLSACADFAGAKQVRLTARLWNELENTDPAVWQKSQVFRQKETDHETWPLEFKVLLMKDKEIKGKK</sequence>
<evidence type="ECO:0000256" key="2">
    <source>
        <dbReference type="ARBA" id="ARBA00001947"/>
    </source>
</evidence>
<dbReference type="PROSITE" id="PS51352">
    <property type="entry name" value="THIOREDOXIN_2"/>
    <property type="match status" value="1"/>
</dbReference>
<comment type="catalytic activity">
    <reaction evidence="1">
        <text>Hydrolysis of an N(4)-(acetyl-beta-D-glucosaminyl)asparagine residue in which the glucosamine residue may be further glycosylated, to yield a (substituted) N-acetyl-beta-D-glucosaminylamine and a peptide containing an aspartate residue.</text>
        <dbReference type="EC" id="3.5.1.52"/>
    </reaction>
</comment>
<evidence type="ECO:0000256" key="4">
    <source>
        <dbReference type="ARBA" id="ARBA00009390"/>
    </source>
</evidence>
<protein>
    <recommendedName>
        <fullName evidence="6">Peptide-N(4)-(N-acetyl-beta-glucosaminyl)asparagine amidase</fullName>
        <ecNumber evidence="5">3.5.1.52</ecNumber>
    </recommendedName>
    <alternativeName>
        <fullName evidence="11">Peptide:N-glycanase</fullName>
    </alternativeName>
</protein>
<dbReference type="OrthoDB" id="409136at2759"/>
<dbReference type="InterPro" id="IPR036339">
    <property type="entry name" value="PUB-like_dom_sf"/>
</dbReference>
<gene>
    <name evidence="13" type="ORF">TASK_LOCUS1691</name>
</gene>
<dbReference type="CDD" id="cd02947">
    <property type="entry name" value="TRX_family"/>
    <property type="match status" value="1"/>
</dbReference>
<evidence type="ECO:0000256" key="3">
    <source>
        <dbReference type="ARBA" id="ARBA00004496"/>
    </source>
</evidence>
<keyword evidence="8" id="KW-0479">Metal-binding</keyword>
<dbReference type="Gene3D" id="2.20.25.10">
    <property type="match status" value="1"/>
</dbReference>
<evidence type="ECO:0000256" key="5">
    <source>
        <dbReference type="ARBA" id="ARBA00012158"/>
    </source>
</evidence>
<name>A0A0R3VW96_TAEAS</name>
<dbReference type="GO" id="GO:0005634">
    <property type="term" value="C:nucleus"/>
    <property type="evidence" value="ECO:0007669"/>
    <property type="project" value="TreeGrafter"/>
</dbReference>
<dbReference type="Pfam" id="PF04721">
    <property type="entry name" value="PAW"/>
    <property type="match status" value="1"/>
</dbReference>
<dbReference type="Gene3D" id="2.60.120.1020">
    <property type="entry name" value="Peptide N glycanase, PAW domain"/>
    <property type="match status" value="1"/>
</dbReference>